<proteinExistence type="inferred from homology"/>
<dbReference type="STRING" id="1618345.UT18_C0005G0028"/>
<dbReference type="PANTHER" id="PTHR33383">
    <property type="entry name" value="MEMBRANE PROTEIN INSERTION EFFICIENCY FACTOR-RELATED"/>
    <property type="match status" value="1"/>
</dbReference>
<evidence type="ECO:0000313" key="2">
    <source>
        <dbReference type="EMBL" id="KKQ95018.1"/>
    </source>
</evidence>
<protein>
    <recommendedName>
        <fullName evidence="1">Putative membrane protein insertion efficiency factor</fullName>
    </recommendedName>
</protein>
<name>A0A0G0LSV0_UNCC2</name>
<dbReference type="NCBIfam" id="TIGR00278">
    <property type="entry name" value="membrane protein insertion efficiency factor YidD"/>
    <property type="match status" value="1"/>
</dbReference>
<dbReference type="GO" id="GO:0005886">
    <property type="term" value="C:plasma membrane"/>
    <property type="evidence" value="ECO:0007669"/>
    <property type="project" value="UniProtKB-SubCell"/>
</dbReference>
<comment type="subcellular location">
    <subcellularLocation>
        <location evidence="1">Cell membrane</location>
        <topology evidence="1">Peripheral membrane protein</topology>
        <orientation evidence="1">Cytoplasmic side</orientation>
    </subcellularLocation>
</comment>
<evidence type="ECO:0000256" key="1">
    <source>
        <dbReference type="HAMAP-Rule" id="MF_00386"/>
    </source>
</evidence>
<dbReference type="AlphaFoldDB" id="A0A0G0LSV0"/>
<dbReference type="EMBL" id="LBVV01000005">
    <property type="protein sequence ID" value="KKQ95018.1"/>
    <property type="molecule type" value="Genomic_DNA"/>
</dbReference>
<accession>A0A0G0LSV0</accession>
<keyword evidence="1" id="KW-0472">Membrane</keyword>
<sequence length="78" mass="8779">MMRKIGITLINIYQKTLSPDHGPLRGLFPNGACRYQPTCSQYTKEAIEKYGLTKGSFKGALRILRCHPWAKGGEDPVR</sequence>
<organism evidence="2 3">
    <name type="scientific">candidate division CPR2 bacterium GW2011_GWC2_39_10</name>
    <dbReference type="NCBI Taxonomy" id="1618345"/>
    <lineage>
        <taxon>Bacteria</taxon>
        <taxon>Bacteria division CPR2</taxon>
    </lineage>
</organism>
<dbReference type="Proteomes" id="UP000034207">
    <property type="component" value="Unassembled WGS sequence"/>
</dbReference>
<dbReference type="InterPro" id="IPR002696">
    <property type="entry name" value="Membr_insert_effic_factor_YidD"/>
</dbReference>
<keyword evidence="1" id="KW-1003">Cell membrane</keyword>
<gene>
    <name evidence="2" type="ORF">UT18_C0005G0028</name>
</gene>
<reference evidence="2 3" key="1">
    <citation type="journal article" date="2015" name="Nature">
        <title>rRNA introns, odd ribosomes, and small enigmatic genomes across a large radiation of phyla.</title>
        <authorList>
            <person name="Brown C.T."/>
            <person name="Hug L.A."/>
            <person name="Thomas B.C."/>
            <person name="Sharon I."/>
            <person name="Castelle C.J."/>
            <person name="Singh A."/>
            <person name="Wilkins M.J."/>
            <person name="Williams K.H."/>
            <person name="Banfield J.F."/>
        </authorList>
    </citation>
    <scope>NUCLEOTIDE SEQUENCE [LARGE SCALE GENOMIC DNA]</scope>
</reference>
<dbReference type="Pfam" id="PF01809">
    <property type="entry name" value="YidD"/>
    <property type="match status" value="1"/>
</dbReference>
<evidence type="ECO:0000313" key="3">
    <source>
        <dbReference type="Proteomes" id="UP000034207"/>
    </source>
</evidence>
<dbReference type="HAMAP" id="MF_00386">
    <property type="entry name" value="UPF0161_YidD"/>
    <property type="match status" value="1"/>
</dbReference>
<dbReference type="PATRIC" id="fig|1618345.3.peg.279"/>
<comment type="function">
    <text evidence="1">Could be involved in insertion of integral membrane proteins into the membrane.</text>
</comment>
<comment type="caution">
    <text evidence="2">The sequence shown here is derived from an EMBL/GenBank/DDBJ whole genome shotgun (WGS) entry which is preliminary data.</text>
</comment>
<comment type="similarity">
    <text evidence="1">Belongs to the UPF0161 family.</text>
</comment>
<dbReference type="SMART" id="SM01234">
    <property type="entry name" value="Haemolytic"/>
    <property type="match status" value="1"/>
</dbReference>
<dbReference type="PANTHER" id="PTHR33383:SF1">
    <property type="entry name" value="MEMBRANE PROTEIN INSERTION EFFICIENCY FACTOR-RELATED"/>
    <property type="match status" value="1"/>
</dbReference>